<gene>
    <name evidence="1" type="ORF">DBY38_11005</name>
</gene>
<dbReference type="InterPro" id="IPR009057">
    <property type="entry name" value="Homeodomain-like_sf"/>
</dbReference>
<dbReference type="Gene3D" id="1.10.10.60">
    <property type="entry name" value="Homeodomain-like"/>
    <property type="match status" value="1"/>
</dbReference>
<dbReference type="Proteomes" id="UP000246114">
    <property type="component" value="Unassembled WGS sequence"/>
</dbReference>
<accession>A0A316M7G8</accession>
<proteinExistence type="predicted"/>
<name>A0A316M7G8_9CLOT</name>
<dbReference type="GO" id="GO:0006313">
    <property type="term" value="P:DNA transposition"/>
    <property type="evidence" value="ECO:0007669"/>
    <property type="project" value="InterPro"/>
</dbReference>
<sequence>MSIRYNENFKIEIAKAYMVSDKSTVEISAEYNIAKSAVSEWVRKYGEECQYKNTTSKVNESESSSEIRRLKQMLKEKDKEIEF</sequence>
<dbReference type="AlphaFoldDB" id="A0A316M7G8"/>
<dbReference type="EMBL" id="QAMZ01000049">
    <property type="protein sequence ID" value="PWL52453.1"/>
    <property type="molecule type" value="Genomic_DNA"/>
</dbReference>
<dbReference type="SUPFAM" id="SSF46689">
    <property type="entry name" value="Homeodomain-like"/>
    <property type="match status" value="1"/>
</dbReference>
<dbReference type="GO" id="GO:0004803">
    <property type="term" value="F:transposase activity"/>
    <property type="evidence" value="ECO:0007669"/>
    <property type="project" value="InterPro"/>
</dbReference>
<protein>
    <submittedName>
        <fullName evidence="1">Transposase</fullName>
    </submittedName>
</protein>
<evidence type="ECO:0000313" key="2">
    <source>
        <dbReference type="Proteomes" id="UP000246114"/>
    </source>
</evidence>
<dbReference type="InterPro" id="IPR002514">
    <property type="entry name" value="Transposase_8"/>
</dbReference>
<dbReference type="GO" id="GO:0003677">
    <property type="term" value="F:DNA binding"/>
    <property type="evidence" value="ECO:0007669"/>
    <property type="project" value="InterPro"/>
</dbReference>
<dbReference type="Pfam" id="PF01527">
    <property type="entry name" value="HTH_Tnp_1"/>
    <property type="match status" value="1"/>
</dbReference>
<organism evidence="1 2">
    <name type="scientific">Clostridium cadaveris</name>
    <dbReference type="NCBI Taxonomy" id="1529"/>
    <lineage>
        <taxon>Bacteria</taxon>
        <taxon>Bacillati</taxon>
        <taxon>Bacillota</taxon>
        <taxon>Clostridia</taxon>
        <taxon>Eubacteriales</taxon>
        <taxon>Clostridiaceae</taxon>
        <taxon>Clostridium</taxon>
    </lineage>
</organism>
<comment type="caution">
    <text evidence="1">The sequence shown here is derived from an EMBL/GenBank/DDBJ whole genome shotgun (WGS) entry which is preliminary data.</text>
</comment>
<reference evidence="1 2" key="1">
    <citation type="submission" date="2018-03" db="EMBL/GenBank/DDBJ databases">
        <title>The uncultured portion of the human microbiome is neutrally assembled.</title>
        <authorList>
            <person name="Jeraldo P."/>
            <person name="Boardman L."/>
            <person name="White B.A."/>
            <person name="Nelson H."/>
            <person name="Goldenfeld N."/>
            <person name="Chia N."/>
        </authorList>
    </citation>
    <scope>NUCLEOTIDE SEQUENCE [LARGE SCALE GENOMIC DNA]</scope>
    <source>
        <strain evidence="1">CIM:MAG 903</strain>
    </source>
</reference>
<evidence type="ECO:0000313" key="1">
    <source>
        <dbReference type="EMBL" id="PWL52453.1"/>
    </source>
</evidence>